<dbReference type="SUPFAM" id="SSF49562">
    <property type="entry name" value="C2 domain (Calcium/lipid-binding domain, CaLB)"/>
    <property type="match status" value="1"/>
</dbReference>
<feature type="compositionally biased region" description="Basic residues" evidence="1">
    <location>
        <begin position="138"/>
        <end position="151"/>
    </location>
</feature>
<dbReference type="PROSITE" id="PS50004">
    <property type="entry name" value="C2"/>
    <property type="match status" value="1"/>
</dbReference>
<dbReference type="Proteomes" id="UP001470230">
    <property type="component" value="Unassembled WGS sequence"/>
</dbReference>
<accession>A0ABR2L9U2</accession>
<dbReference type="EMBL" id="JAPFFF010000001">
    <property type="protein sequence ID" value="KAK8900130.1"/>
    <property type="molecule type" value="Genomic_DNA"/>
</dbReference>
<reference evidence="3 4" key="1">
    <citation type="submission" date="2024-04" db="EMBL/GenBank/DDBJ databases">
        <title>Tritrichomonas musculus Genome.</title>
        <authorList>
            <person name="Alves-Ferreira E."/>
            <person name="Grigg M."/>
            <person name="Lorenzi H."/>
            <person name="Galac M."/>
        </authorList>
    </citation>
    <scope>NUCLEOTIDE SEQUENCE [LARGE SCALE GENOMIC DNA]</scope>
    <source>
        <strain evidence="3 4">EAF2021</strain>
    </source>
</reference>
<dbReference type="InterPro" id="IPR035892">
    <property type="entry name" value="C2_domain_sf"/>
</dbReference>
<feature type="region of interest" description="Disordered" evidence="1">
    <location>
        <begin position="288"/>
        <end position="329"/>
    </location>
</feature>
<sequence>MAQSSPQKEALIQSLTNTLKQKGVFNKCVSLHLREIASQIESNSDKQISKKKEAENQSNQQFVVDFIASYLDKNHLFDQLTTEEINDPTLYQKISDDLANGIDQAYDKQPSSDPFNNFFQIMENRLSPKGKNDLNDKSKRKKTTKKKKINKKPSEVTESKIESQYDLLEPKMVKRAIQPHLGPQSARASSPMRYTFGLRSPSSPKSVDFDEKADPSTKQSNNKKNSSHDLKDKNHKQDYYNYNPTSSSKINESGVIEVTPQPIFINRKKSSKNDQPQVVNLEYEISFSRDPLPGTSGDVNEPSVIVSPRKKIKSNKYSDNLSSSSSSPETIKEEIIAYIPPQSPKVESPKERQISNFNTNYNNYNGNNNYNSNLYNSNNSNSNKYNSNYYSNDYGSNNYNNNRFNSNNYNNSNYGSNNYGSNNYSNNNYGNNNYNNNNYSNNKYNSNNYRNSNYGNNNYGSNNRNNINYNNGNNYNNSNYDSNNYSSNNYNSNHYNSNNNNNNNANDTSIKNIKVIKRRKKVLKQRNPAEHISYNNSYTRSPGITERSANYNFEPQSYSNSTTQTTFNVATQTTEDCPTLLKISVIEAEVRGTSDGEAYACFIQMNEEEKGTRYNRSRKPQWKKNMSFMVPNIFSDELFIKVVEKTDDDDQYVISSLTIPLKKVALDDEIDQWFEMESDISKRDGGRIHLKMSAASINNAPS</sequence>
<feature type="compositionally biased region" description="Basic and acidic residues" evidence="1">
    <location>
        <begin position="152"/>
        <end position="162"/>
    </location>
</feature>
<evidence type="ECO:0000256" key="1">
    <source>
        <dbReference type="SAM" id="MobiDB-lite"/>
    </source>
</evidence>
<dbReference type="Gene3D" id="2.60.40.150">
    <property type="entry name" value="C2 domain"/>
    <property type="match status" value="1"/>
</dbReference>
<keyword evidence="4" id="KW-1185">Reference proteome</keyword>
<feature type="domain" description="C2" evidence="2">
    <location>
        <begin position="561"/>
        <end position="674"/>
    </location>
</feature>
<feature type="compositionally biased region" description="Basic and acidic residues" evidence="1">
    <location>
        <begin position="226"/>
        <end position="238"/>
    </location>
</feature>
<feature type="region of interest" description="Disordered" evidence="1">
    <location>
        <begin position="124"/>
        <end position="162"/>
    </location>
</feature>
<evidence type="ECO:0000313" key="3">
    <source>
        <dbReference type="EMBL" id="KAK8900130.1"/>
    </source>
</evidence>
<organism evidence="3 4">
    <name type="scientific">Tritrichomonas musculus</name>
    <dbReference type="NCBI Taxonomy" id="1915356"/>
    <lineage>
        <taxon>Eukaryota</taxon>
        <taxon>Metamonada</taxon>
        <taxon>Parabasalia</taxon>
        <taxon>Tritrichomonadida</taxon>
        <taxon>Tritrichomonadidae</taxon>
        <taxon>Tritrichomonas</taxon>
    </lineage>
</organism>
<dbReference type="Pfam" id="PF00168">
    <property type="entry name" value="C2"/>
    <property type="match status" value="1"/>
</dbReference>
<evidence type="ECO:0000313" key="4">
    <source>
        <dbReference type="Proteomes" id="UP001470230"/>
    </source>
</evidence>
<feature type="region of interest" description="Disordered" evidence="1">
    <location>
        <begin position="180"/>
        <end position="254"/>
    </location>
</feature>
<feature type="region of interest" description="Disordered" evidence="1">
    <location>
        <begin position="356"/>
        <end position="513"/>
    </location>
</feature>
<feature type="compositionally biased region" description="Low complexity" evidence="1">
    <location>
        <begin position="356"/>
        <end position="504"/>
    </location>
</feature>
<comment type="caution">
    <text evidence="3">The sequence shown here is derived from an EMBL/GenBank/DDBJ whole genome shotgun (WGS) entry which is preliminary data.</text>
</comment>
<protein>
    <recommendedName>
        <fullName evidence="2">C2 domain-containing protein</fullName>
    </recommendedName>
</protein>
<gene>
    <name evidence="3" type="ORF">M9Y10_002453</name>
</gene>
<dbReference type="InterPro" id="IPR000008">
    <property type="entry name" value="C2_dom"/>
</dbReference>
<evidence type="ECO:0000259" key="2">
    <source>
        <dbReference type="PROSITE" id="PS50004"/>
    </source>
</evidence>
<name>A0ABR2L9U2_9EUKA</name>
<proteinExistence type="predicted"/>
<feature type="compositionally biased region" description="Polar residues" evidence="1">
    <location>
        <begin position="240"/>
        <end position="251"/>
    </location>
</feature>